<evidence type="ECO:0000313" key="10">
    <source>
        <dbReference type="Proteomes" id="UP000070163"/>
    </source>
</evidence>
<dbReference type="InterPro" id="IPR020794">
    <property type="entry name" value="PMDh_S"/>
</dbReference>
<dbReference type="InterPro" id="IPR002840">
    <property type="entry name" value="PMDh-S-like_dom"/>
</dbReference>
<evidence type="ECO:0000256" key="1">
    <source>
        <dbReference type="ARBA" id="ARBA00005092"/>
    </source>
</evidence>
<comment type="subunit">
    <text evidence="6 7">Heterodimer composed of a large subunit (PMDh-L) and a small subunit (PMDh-S).</text>
</comment>
<evidence type="ECO:0000256" key="2">
    <source>
        <dbReference type="ARBA" id="ARBA00023229"/>
    </source>
</evidence>
<dbReference type="PANTHER" id="PTHR36577">
    <property type="entry name" value="DUF521 DOMAIN PROTEIN (AFU_ORTHOLOGUE AFUA_6G00490)"/>
    <property type="match status" value="1"/>
</dbReference>
<evidence type="ECO:0000313" key="9">
    <source>
        <dbReference type="EMBL" id="KXA91605.1"/>
    </source>
</evidence>
<feature type="domain" description="Phosphomevalonate dehydratase small subunit-like" evidence="8">
    <location>
        <begin position="24"/>
        <end position="103"/>
    </location>
</feature>
<dbReference type="SUPFAM" id="SSF52016">
    <property type="entry name" value="LeuD/IlvD-like"/>
    <property type="match status" value="1"/>
</dbReference>
<dbReference type="GO" id="GO:0019287">
    <property type="term" value="P:isopentenyl diphosphate biosynthetic process, mevalonate pathway"/>
    <property type="evidence" value="ECO:0007669"/>
    <property type="project" value="UniProtKB-UniRule"/>
</dbReference>
<protein>
    <recommendedName>
        <fullName evidence="7">Phosphomevalonate dehydratase small subunit</fullName>
        <shortName evidence="7">PMDh small subunit</shortName>
        <shortName evidence="7">PMDh-S</shortName>
        <ecNumber evidence="7">4.2.1.182</ecNumber>
    </recommendedName>
</protein>
<comment type="pathway">
    <text evidence="1 7">Isoprenoid biosynthesis; isopentenyl diphosphate biosynthesis via mevalonate pathway.</text>
</comment>
<dbReference type="PIRSF" id="PIRSF004966">
    <property type="entry name" value="UCP004966"/>
    <property type="match status" value="1"/>
</dbReference>
<dbReference type="AlphaFoldDB" id="A0A133UBS3"/>
<evidence type="ECO:0000256" key="7">
    <source>
        <dbReference type="HAMAP-Rule" id="MF_00078"/>
    </source>
</evidence>
<dbReference type="Pfam" id="PF01989">
    <property type="entry name" value="AcnX_swivel_put"/>
    <property type="match status" value="1"/>
</dbReference>
<organism evidence="9 10">
    <name type="scientific">candidate division MSBL1 archaeon SCGC-AAA259A05</name>
    <dbReference type="NCBI Taxonomy" id="1698259"/>
    <lineage>
        <taxon>Archaea</taxon>
        <taxon>Methanobacteriati</taxon>
        <taxon>Methanobacteriota</taxon>
        <taxon>candidate division MSBL1</taxon>
    </lineage>
</organism>
<keyword evidence="10" id="KW-1185">Reference proteome</keyword>
<dbReference type="Proteomes" id="UP000070163">
    <property type="component" value="Unassembled WGS sequence"/>
</dbReference>
<reference evidence="9 10" key="1">
    <citation type="journal article" date="2016" name="Sci. Rep.">
        <title>Metabolic traits of an uncultured archaeal lineage -MSBL1- from brine pools of the Red Sea.</title>
        <authorList>
            <person name="Mwirichia R."/>
            <person name="Alam I."/>
            <person name="Rashid M."/>
            <person name="Vinu M."/>
            <person name="Ba-Alawi W."/>
            <person name="Anthony Kamau A."/>
            <person name="Kamanda Ngugi D."/>
            <person name="Goker M."/>
            <person name="Klenk H.P."/>
            <person name="Bajic V."/>
            <person name="Stingl U."/>
        </authorList>
    </citation>
    <scope>NUCLEOTIDE SEQUENCE [LARGE SCALE GENOMIC DNA]</scope>
    <source>
        <strain evidence="9">SCGC-AAA259A05</strain>
    </source>
</reference>
<dbReference type="NCBIfam" id="NF003046">
    <property type="entry name" value="PRK03955.1"/>
    <property type="match status" value="1"/>
</dbReference>
<proteinExistence type="inferred from homology"/>
<comment type="similarity">
    <text evidence="7">Belongs to the AcnX type II small subunit family.</text>
</comment>
<dbReference type="InterPro" id="IPR012016">
    <property type="entry name" value="PMDh-S-like"/>
</dbReference>
<dbReference type="PATRIC" id="fig|1698259.3.peg.788"/>
<dbReference type="EMBL" id="LHXJ01000004">
    <property type="protein sequence ID" value="KXA91605.1"/>
    <property type="molecule type" value="Genomic_DNA"/>
</dbReference>
<keyword evidence="3 7" id="KW-0456">Lyase</keyword>
<evidence type="ECO:0000256" key="5">
    <source>
        <dbReference type="ARBA" id="ARBA00045299"/>
    </source>
</evidence>
<comment type="function">
    <text evidence="5 7">Component of a hydro-lyase that catalyzes the dehydration of mevalonate 5-phosphate (MVA5P) to form trans-anhydromevalonate 5-phosphate (tAHMP). Involved in the archaeal mevalonate (MVA) pathway, which provides fundamental precursors for isoprenoid biosynthesis, such as isopentenyl diphosphate (IPP) and dimethylallyl diphosphate (DMAPP).</text>
</comment>
<accession>A0A133UBS3</accession>
<feature type="active site" description="Proton acceptor" evidence="7">
    <location>
        <position position="62"/>
    </location>
</feature>
<dbReference type="Gene3D" id="3.50.30.10">
    <property type="entry name" value="Phosphohistidine domain"/>
    <property type="match status" value="1"/>
</dbReference>
<evidence type="ECO:0000256" key="4">
    <source>
        <dbReference type="ARBA" id="ARBA00045120"/>
    </source>
</evidence>
<comment type="caution">
    <text evidence="9">The sequence shown here is derived from an EMBL/GenBank/DDBJ whole genome shotgun (WGS) entry which is preliminary data.</text>
</comment>
<gene>
    <name evidence="9" type="ORF">AKJ57_00515</name>
</gene>
<dbReference type="EC" id="4.2.1.182" evidence="7"/>
<keyword evidence="2 7" id="KW-0414">Isoprene biosynthesis</keyword>
<comment type="catalytic activity">
    <reaction evidence="4">
        <text>(R)-5-phosphomevalonate = (2E)-3-methyl-5-phosphooxypent-2-enoate + H2O</text>
        <dbReference type="Rhea" id="RHEA:78975"/>
        <dbReference type="ChEBI" id="CHEBI:15377"/>
        <dbReference type="ChEBI" id="CHEBI:58146"/>
        <dbReference type="ChEBI" id="CHEBI:229665"/>
        <dbReference type="EC" id="4.2.1.182"/>
    </reaction>
    <physiologicalReaction direction="left-to-right" evidence="4">
        <dbReference type="Rhea" id="RHEA:78976"/>
    </physiologicalReaction>
</comment>
<evidence type="ECO:0000259" key="8">
    <source>
        <dbReference type="Pfam" id="PF01989"/>
    </source>
</evidence>
<dbReference type="CDD" id="cd01356">
    <property type="entry name" value="AcnX_swivel"/>
    <property type="match status" value="1"/>
</dbReference>
<dbReference type="PANTHER" id="PTHR36577:SF3">
    <property type="entry name" value="DUF521 DOMAIN PROTEIN (AFU_ORTHOLOGUE AFUA_6G00490)"/>
    <property type="match status" value="1"/>
</dbReference>
<name>A0A133UBS3_9EURY</name>
<evidence type="ECO:0000256" key="3">
    <source>
        <dbReference type="ARBA" id="ARBA00023239"/>
    </source>
</evidence>
<dbReference type="GO" id="GO:0016836">
    <property type="term" value="F:hydro-lyase activity"/>
    <property type="evidence" value="ECO:0007669"/>
    <property type="project" value="UniProtKB-UniRule"/>
</dbReference>
<evidence type="ECO:0000256" key="6">
    <source>
        <dbReference type="ARBA" id="ARBA00046520"/>
    </source>
</evidence>
<sequence>MNFTGKAVWEGEVEGKALVSEDPISFLGGVDPETGEIVEPGHQLEGKSVKSRVLIFPHGKGSTVGSYVIYQLVLNGVAPAAMINQVAEPVVAIGAIIAEIPLVHKLNKNPIKNVENGNKISIQGKNVRVEK</sequence>
<dbReference type="HAMAP" id="MF_00078">
    <property type="entry name" value="PMDh_S"/>
    <property type="match status" value="1"/>
</dbReference>